<sequence>MNLAEFTVKNYKSLREVEIDFGNYTALIGENGSGKTSVLEALYLFFKD</sequence>
<reference evidence="2" key="1">
    <citation type="journal article" date="2014" name="Front. Microbiol.">
        <title>High frequency of phylogenetically diverse reductive dehalogenase-homologous genes in deep subseafloor sedimentary metagenomes.</title>
        <authorList>
            <person name="Kawai M."/>
            <person name="Futagami T."/>
            <person name="Toyoda A."/>
            <person name="Takaki Y."/>
            <person name="Nishi S."/>
            <person name="Hori S."/>
            <person name="Arai W."/>
            <person name="Tsubouchi T."/>
            <person name="Morono Y."/>
            <person name="Uchiyama I."/>
            <person name="Ito T."/>
            <person name="Fujiyama A."/>
            <person name="Inagaki F."/>
            <person name="Takami H."/>
        </authorList>
    </citation>
    <scope>NUCLEOTIDE SEQUENCE</scope>
    <source>
        <strain evidence="2">Expedition CK06-06</strain>
    </source>
</reference>
<dbReference type="PANTHER" id="PTHR43581">
    <property type="entry name" value="ATP/GTP PHOSPHATASE"/>
    <property type="match status" value="1"/>
</dbReference>
<evidence type="ECO:0000259" key="1">
    <source>
        <dbReference type="Pfam" id="PF13175"/>
    </source>
</evidence>
<dbReference type="EMBL" id="BARV01025115">
    <property type="protein sequence ID" value="GAI40834.1"/>
    <property type="molecule type" value="Genomic_DNA"/>
</dbReference>
<dbReference type="PANTHER" id="PTHR43581:SF4">
    <property type="entry name" value="ATP_GTP PHOSPHATASE"/>
    <property type="match status" value="1"/>
</dbReference>
<protein>
    <recommendedName>
        <fullName evidence="1">Endonuclease GajA/Old nuclease/RecF-like AAA domain-containing protein</fullName>
    </recommendedName>
</protein>
<feature type="domain" description="Endonuclease GajA/Old nuclease/RecF-like AAA" evidence="1">
    <location>
        <begin position="1"/>
        <end position="47"/>
    </location>
</feature>
<dbReference type="InterPro" id="IPR041685">
    <property type="entry name" value="AAA_GajA/Old/RecF-like"/>
</dbReference>
<dbReference type="Gene3D" id="3.40.50.300">
    <property type="entry name" value="P-loop containing nucleotide triphosphate hydrolases"/>
    <property type="match status" value="1"/>
</dbReference>
<dbReference type="AlphaFoldDB" id="X1QC24"/>
<evidence type="ECO:0000313" key="2">
    <source>
        <dbReference type="EMBL" id="GAI40834.1"/>
    </source>
</evidence>
<proteinExistence type="predicted"/>
<organism evidence="2">
    <name type="scientific">marine sediment metagenome</name>
    <dbReference type="NCBI Taxonomy" id="412755"/>
    <lineage>
        <taxon>unclassified sequences</taxon>
        <taxon>metagenomes</taxon>
        <taxon>ecological metagenomes</taxon>
    </lineage>
</organism>
<comment type="caution">
    <text evidence="2">The sequence shown here is derived from an EMBL/GenBank/DDBJ whole genome shotgun (WGS) entry which is preliminary data.</text>
</comment>
<feature type="non-terminal residue" evidence="2">
    <location>
        <position position="48"/>
    </location>
</feature>
<dbReference type="InterPro" id="IPR051396">
    <property type="entry name" value="Bact_Antivir_Def_Nuclease"/>
</dbReference>
<dbReference type="InterPro" id="IPR027417">
    <property type="entry name" value="P-loop_NTPase"/>
</dbReference>
<name>X1QC24_9ZZZZ</name>
<dbReference type="Pfam" id="PF13175">
    <property type="entry name" value="AAA_15"/>
    <property type="match status" value="1"/>
</dbReference>
<gene>
    <name evidence="2" type="ORF">S06H3_40862</name>
</gene>
<accession>X1QC24</accession>
<dbReference type="SUPFAM" id="SSF52540">
    <property type="entry name" value="P-loop containing nucleoside triphosphate hydrolases"/>
    <property type="match status" value="1"/>
</dbReference>